<evidence type="ECO:0000313" key="3">
    <source>
        <dbReference type="EMBL" id="UWP59178.1"/>
    </source>
</evidence>
<feature type="transmembrane region" description="Helical" evidence="1">
    <location>
        <begin position="101"/>
        <end position="127"/>
    </location>
</feature>
<accession>A0ABY5VI17</accession>
<dbReference type="RefSeq" id="WP_028528840.1">
    <property type="nucleotide sequence ID" value="NZ_CABLBR010000016.1"/>
</dbReference>
<sequence length="455" mass="52355">MIPVFFEQIAGLLIQLLPCSAICYYLMEQHFCIPKRKLFLQLGLLLFLTTTAFGMFSAAFHRHQTENAYLYLNLIFLGEVFLYGMYFIFTSRINVWVKRFIFIFAFNYGLFIGLLKNAFGSVFHYFSGRGSELLYDGPMIFVVLLMEVLTFPPLFHIMRKFKWLRDSLSDTAIWRTLTIIDIIFSAVYYLFSLRLGMTELDDAITVLAIIFIFLSQMLLIYLSLQILAQMLRKEQVQQTTANIKNQMDIQAVQYDTLNQLLNQTRVLRHDMKHHLHSIQIFLEDGEPELAREYLKLLASQDVLAAPSPYCANPFINATISYYLGLAEKSGIRIEHSISLDENIPFDNTDLCIMIGNCLENALDAAKDTVSSGNAFIRVRGKWVEHYYIFSVQNSYLHLPRKSGDVFFSTKHSGCAIGLKSIRSIADKYHGQMSVDYHDSIFQISIALAPLHENTQ</sequence>
<feature type="transmembrane region" description="Helical" evidence="1">
    <location>
        <begin position="172"/>
        <end position="191"/>
    </location>
</feature>
<dbReference type="EMBL" id="CP102290">
    <property type="protein sequence ID" value="UWP59178.1"/>
    <property type="molecule type" value="Genomic_DNA"/>
</dbReference>
<gene>
    <name evidence="3" type="ORF">NQ502_17705</name>
</gene>
<reference evidence="3" key="1">
    <citation type="journal article" date="2022" name="Cell">
        <title>Design, construction, and in vivo augmentation of a complex gut microbiome.</title>
        <authorList>
            <person name="Cheng A.G."/>
            <person name="Ho P.Y."/>
            <person name="Aranda-Diaz A."/>
            <person name="Jain S."/>
            <person name="Yu F.B."/>
            <person name="Meng X."/>
            <person name="Wang M."/>
            <person name="Iakiviak M."/>
            <person name="Nagashima K."/>
            <person name="Zhao A."/>
            <person name="Murugkar P."/>
            <person name="Patil A."/>
            <person name="Atabakhsh K."/>
            <person name="Weakley A."/>
            <person name="Yan J."/>
            <person name="Brumbaugh A.R."/>
            <person name="Higginbottom S."/>
            <person name="Dimas A."/>
            <person name="Shiver A.L."/>
            <person name="Deutschbauer A."/>
            <person name="Neff N."/>
            <person name="Sonnenburg J.L."/>
            <person name="Huang K.C."/>
            <person name="Fischbach M.A."/>
        </authorList>
    </citation>
    <scope>NUCLEOTIDE SEQUENCE</scope>
    <source>
        <strain evidence="3">DSM 19829</strain>
    </source>
</reference>
<feature type="transmembrane region" description="Helical" evidence="1">
    <location>
        <begin position="203"/>
        <end position="224"/>
    </location>
</feature>
<feature type="transmembrane region" description="Helical" evidence="1">
    <location>
        <begin position="6"/>
        <end position="26"/>
    </location>
</feature>
<keyword evidence="1" id="KW-0472">Membrane</keyword>
<dbReference type="SUPFAM" id="SSF55874">
    <property type="entry name" value="ATPase domain of HSP90 chaperone/DNA topoisomerase II/histidine kinase"/>
    <property type="match status" value="1"/>
</dbReference>
<organism evidence="3 4">
    <name type="scientific">Ruminococcus gauvreauii</name>
    <dbReference type="NCBI Taxonomy" id="438033"/>
    <lineage>
        <taxon>Bacteria</taxon>
        <taxon>Bacillati</taxon>
        <taxon>Bacillota</taxon>
        <taxon>Clostridia</taxon>
        <taxon>Eubacteriales</taxon>
        <taxon>Oscillospiraceae</taxon>
        <taxon>Ruminococcus</taxon>
    </lineage>
</organism>
<evidence type="ECO:0000256" key="1">
    <source>
        <dbReference type="SAM" id="Phobius"/>
    </source>
</evidence>
<dbReference type="CDD" id="cd16935">
    <property type="entry name" value="HATPase_AgrC-ComD-like"/>
    <property type="match status" value="1"/>
</dbReference>
<keyword evidence="4" id="KW-1185">Reference proteome</keyword>
<dbReference type="Pfam" id="PF14501">
    <property type="entry name" value="HATPase_c_5"/>
    <property type="match status" value="1"/>
</dbReference>
<dbReference type="InterPro" id="IPR032834">
    <property type="entry name" value="NatK-like_C"/>
</dbReference>
<evidence type="ECO:0000259" key="2">
    <source>
        <dbReference type="Pfam" id="PF14501"/>
    </source>
</evidence>
<keyword evidence="1" id="KW-1133">Transmembrane helix</keyword>
<dbReference type="PANTHER" id="PTHR40448:SF1">
    <property type="entry name" value="TWO-COMPONENT SENSOR HISTIDINE KINASE"/>
    <property type="match status" value="1"/>
</dbReference>
<feature type="transmembrane region" description="Helical" evidence="1">
    <location>
        <begin position="68"/>
        <end position="89"/>
    </location>
</feature>
<evidence type="ECO:0000313" key="4">
    <source>
        <dbReference type="Proteomes" id="UP001060164"/>
    </source>
</evidence>
<protein>
    <submittedName>
        <fullName evidence="3">GHKL domain-containing protein</fullName>
    </submittedName>
</protein>
<dbReference type="InterPro" id="IPR036890">
    <property type="entry name" value="HATPase_C_sf"/>
</dbReference>
<dbReference type="Gene3D" id="3.30.565.10">
    <property type="entry name" value="Histidine kinase-like ATPase, C-terminal domain"/>
    <property type="match status" value="1"/>
</dbReference>
<dbReference type="Proteomes" id="UP001060164">
    <property type="component" value="Chromosome"/>
</dbReference>
<feature type="domain" description="Sensor histidine kinase NatK-like C-terminal" evidence="2">
    <location>
        <begin position="348"/>
        <end position="447"/>
    </location>
</feature>
<dbReference type="PANTHER" id="PTHR40448">
    <property type="entry name" value="TWO-COMPONENT SENSOR HISTIDINE KINASE"/>
    <property type="match status" value="1"/>
</dbReference>
<feature type="transmembrane region" description="Helical" evidence="1">
    <location>
        <begin position="133"/>
        <end position="151"/>
    </location>
</feature>
<keyword evidence="1" id="KW-0812">Transmembrane</keyword>
<feature type="transmembrane region" description="Helical" evidence="1">
    <location>
        <begin position="38"/>
        <end position="56"/>
    </location>
</feature>
<proteinExistence type="predicted"/>
<name>A0ABY5VI17_9FIRM</name>